<evidence type="ECO:0008006" key="4">
    <source>
        <dbReference type="Google" id="ProtNLM"/>
    </source>
</evidence>
<dbReference type="RefSeq" id="WP_057974542.1">
    <property type="nucleotide sequence ID" value="NZ_AZDI01000009.1"/>
</dbReference>
<dbReference type="PANTHER" id="PTHR30344">
    <property type="entry name" value="6-PHOSPHOGLUCONOLACTONASE-RELATED"/>
    <property type="match status" value="1"/>
</dbReference>
<dbReference type="GO" id="GO:0017057">
    <property type="term" value="F:6-phosphogluconolactonase activity"/>
    <property type="evidence" value="ECO:0007669"/>
    <property type="project" value="TreeGrafter"/>
</dbReference>
<dbReference type="InterPro" id="IPR015943">
    <property type="entry name" value="WD40/YVTN_repeat-like_dom_sf"/>
</dbReference>
<dbReference type="InterPro" id="IPR019405">
    <property type="entry name" value="Lactonase_7-beta_prop"/>
</dbReference>
<dbReference type="EMBL" id="AZDI01000009">
    <property type="protein sequence ID" value="KRK45373.1"/>
    <property type="molecule type" value="Genomic_DNA"/>
</dbReference>
<sequence>MKESILFGTYTKKTSTGIHRAQLDTIEKKVTDAIPYIKVENPTYLTKSDKNILYTVSKRSELGGLSAFDVTTDNPLFLNDVSAEGAPPAYVAVDNARQLVYSSNYHKGLISISKIQADGSLSLISETANEGHGPKPEQTSSHIHFTDLTPDNRLVVCDLGTDQLLTFDVSDDGAIKQVAEYRSAPGFGSRHIVFHKNGKLAYLAGELSSEVTLLSYDQIDGSFKEIQTLSSIPSDWDAHNGIAAIRISKDSRFLYVSNRGHNSIACYALDNDGKMALIQLIPTEGDFPRDFSLNKSEEFLVVANQNTDNASLFERDSTSGKLTLLQKDISVPESVCVYFEN</sequence>
<protein>
    <recommendedName>
        <fullName evidence="4">6-phosphogluconolactonase</fullName>
    </recommendedName>
</protein>
<reference evidence="2 3" key="1">
    <citation type="journal article" date="2015" name="Genome Announc.">
        <title>Expanding the biotechnology potential of lactobacilli through comparative genomics of 213 strains and associated genera.</title>
        <authorList>
            <person name="Sun Z."/>
            <person name="Harris H.M."/>
            <person name="McCann A."/>
            <person name="Guo C."/>
            <person name="Argimon S."/>
            <person name="Zhang W."/>
            <person name="Yang X."/>
            <person name="Jeffery I.B."/>
            <person name="Cooney J.C."/>
            <person name="Kagawa T.F."/>
            <person name="Liu W."/>
            <person name="Song Y."/>
            <person name="Salvetti E."/>
            <person name="Wrobel A."/>
            <person name="Rasinkangas P."/>
            <person name="Parkhill J."/>
            <person name="Rea M.C."/>
            <person name="O'Sullivan O."/>
            <person name="Ritari J."/>
            <person name="Douillard F.P."/>
            <person name="Paul Ross R."/>
            <person name="Yang R."/>
            <person name="Briner A.E."/>
            <person name="Felis G.E."/>
            <person name="de Vos W.M."/>
            <person name="Barrangou R."/>
            <person name="Klaenhammer T.R."/>
            <person name="Caufield P.W."/>
            <person name="Cui Y."/>
            <person name="Zhang H."/>
            <person name="O'Toole P.W."/>
        </authorList>
    </citation>
    <scope>NUCLEOTIDE SEQUENCE [LARGE SCALE GENOMIC DNA]</scope>
    <source>
        <strain evidence="2 3">DSM 15638</strain>
    </source>
</reference>
<evidence type="ECO:0000313" key="3">
    <source>
        <dbReference type="Proteomes" id="UP000051450"/>
    </source>
</evidence>
<dbReference type="Proteomes" id="UP000051450">
    <property type="component" value="Unassembled WGS sequence"/>
</dbReference>
<dbReference type="InterPro" id="IPR050282">
    <property type="entry name" value="Cycloisomerase_2"/>
</dbReference>
<dbReference type="PANTHER" id="PTHR30344:SF1">
    <property type="entry name" value="6-PHOSPHOGLUCONOLACTONASE"/>
    <property type="match status" value="1"/>
</dbReference>
<organism evidence="2 3">
    <name type="scientific">Dellaglioa algida DSM 15638</name>
    <dbReference type="NCBI Taxonomy" id="1423719"/>
    <lineage>
        <taxon>Bacteria</taxon>
        <taxon>Bacillati</taxon>
        <taxon>Bacillota</taxon>
        <taxon>Bacilli</taxon>
        <taxon>Lactobacillales</taxon>
        <taxon>Lactobacillaceae</taxon>
        <taxon>Dellaglioa</taxon>
    </lineage>
</organism>
<dbReference type="SUPFAM" id="SSF51004">
    <property type="entry name" value="C-terminal (heme d1) domain of cytochrome cd1-nitrite reductase"/>
    <property type="match status" value="1"/>
</dbReference>
<accession>A0A0R1HFV4</accession>
<gene>
    <name evidence="2" type="ORF">FC66_GL001490</name>
</gene>
<name>A0A0R1HFV4_9LACO</name>
<proteinExistence type="inferred from homology"/>
<dbReference type="OrthoDB" id="9790815at2"/>
<evidence type="ECO:0000256" key="1">
    <source>
        <dbReference type="ARBA" id="ARBA00005564"/>
    </source>
</evidence>
<comment type="caution">
    <text evidence="2">The sequence shown here is derived from an EMBL/GenBank/DDBJ whole genome shotgun (WGS) entry which is preliminary data.</text>
</comment>
<comment type="similarity">
    <text evidence="1">Belongs to the cycloisomerase 2 family.</text>
</comment>
<dbReference type="GO" id="GO:0005829">
    <property type="term" value="C:cytosol"/>
    <property type="evidence" value="ECO:0007669"/>
    <property type="project" value="TreeGrafter"/>
</dbReference>
<dbReference type="STRING" id="1423719.FC66_GL001490"/>
<dbReference type="PATRIC" id="fig|1423719.4.peg.1517"/>
<evidence type="ECO:0000313" key="2">
    <source>
        <dbReference type="EMBL" id="KRK45373.1"/>
    </source>
</evidence>
<dbReference type="Gene3D" id="2.130.10.10">
    <property type="entry name" value="YVTN repeat-like/Quinoprotein amine dehydrogenase"/>
    <property type="match status" value="1"/>
</dbReference>
<dbReference type="AlphaFoldDB" id="A0A0R1HFV4"/>
<keyword evidence="3" id="KW-1185">Reference proteome</keyword>
<dbReference type="Pfam" id="PF10282">
    <property type="entry name" value="Lactonase"/>
    <property type="match status" value="1"/>
</dbReference>
<dbReference type="InterPro" id="IPR011048">
    <property type="entry name" value="Haem_d1_sf"/>
</dbReference>